<comment type="caution">
    <text evidence="2">The sequence shown here is derived from an EMBL/GenBank/DDBJ whole genome shotgun (WGS) entry which is preliminary data.</text>
</comment>
<keyword evidence="2" id="KW-0808">Transferase</keyword>
<evidence type="ECO:0000313" key="2">
    <source>
        <dbReference type="EMBL" id="CAH1207745.1"/>
    </source>
</evidence>
<dbReference type="Gene3D" id="3.40.50.2000">
    <property type="entry name" value="Glycogen Phosphorylase B"/>
    <property type="match status" value="2"/>
</dbReference>
<gene>
    <name evidence="2" type="primary">gtfA</name>
    <name evidence="2" type="ORF">PAECIP111891_03087</name>
</gene>
<dbReference type="GO" id="GO:0016757">
    <property type="term" value="F:glycosyltransferase activity"/>
    <property type="evidence" value="ECO:0007669"/>
    <property type="project" value="UniProtKB-KW"/>
</dbReference>
<reference evidence="2" key="1">
    <citation type="submission" date="2022-01" db="EMBL/GenBank/DDBJ databases">
        <authorList>
            <person name="Criscuolo A."/>
        </authorList>
    </citation>
    <scope>NUCLEOTIDE SEQUENCE</scope>
    <source>
        <strain evidence="2">CIP111891</strain>
    </source>
</reference>
<protein>
    <submittedName>
        <fullName evidence="2">UDP-N-acetylglucosamine--peptide N-acetylglucosaminyltransferase GtfA subunit</fullName>
        <ecNumber evidence="2">2.4.1.-</ecNumber>
    </submittedName>
</protein>
<evidence type="ECO:0000313" key="3">
    <source>
        <dbReference type="Proteomes" id="UP000838821"/>
    </source>
</evidence>
<keyword evidence="2" id="KW-0328">Glycosyltransferase</keyword>
<dbReference type="CDD" id="cd03811">
    <property type="entry name" value="GT4_GT28_WabH-like"/>
    <property type="match status" value="1"/>
</dbReference>
<evidence type="ECO:0000259" key="1">
    <source>
        <dbReference type="Pfam" id="PF00534"/>
    </source>
</evidence>
<dbReference type="SUPFAM" id="SSF53756">
    <property type="entry name" value="UDP-Glycosyltransferase/glycogen phosphorylase"/>
    <property type="match status" value="1"/>
</dbReference>
<dbReference type="InterPro" id="IPR001296">
    <property type="entry name" value="Glyco_trans_1"/>
</dbReference>
<dbReference type="Pfam" id="PF00534">
    <property type="entry name" value="Glycos_transf_1"/>
    <property type="match status" value="1"/>
</dbReference>
<dbReference type="EC" id="2.4.1.-" evidence="2"/>
<dbReference type="PANTHER" id="PTHR12526:SF630">
    <property type="entry name" value="GLYCOSYLTRANSFERASE"/>
    <property type="match status" value="1"/>
</dbReference>
<name>A0ABN8GFF7_9BACL</name>
<dbReference type="PANTHER" id="PTHR12526">
    <property type="entry name" value="GLYCOSYLTRANSFERASE"/>
    <property type="match status" value="1"/>
</dbReference>
<keyword evidence="3" id="KW-1185">Reference proteome</keyword>
<dbReference type="EMBL" id="CAKMMW010000008">
    <property type="protein sequence ID" value="CAH1207745.1"/>
    <property type="molecule type" value="Genomic_DNA"/>
</dbReference>
<sequence>MLAYMRDTMKKKLLFVIPSLLAGGGQKSLINLLSQIDYQRFEVDLLLFSKTGAFMNAIPKEVQVVALTYHHPAFAEHLAKSVTTLIAHRQFKLAYARLMFAALNRFVRNTASSEQYSWEYLKRSFGTLDREYDVAIGYLEKSSIYYIVDRVKAAKKIGWIHTNYADSGMIASMDEPYFKQLDKLVTVSEECARSLKETFTELTDNITVIQNIVSPRIIKSESNREPSVLQKFDGEFTNIITVARLSHEKGIDMAINACSLLVNQGYKVKWYILGDGAEREALENQIVALQLQDTFILLGIQENPYPFIKNADMYVQPSRYEGKSIAIDEAKILNKPIVVTNYESAKDQITDGVNGLLVEMSDVGISKGIEVLINQFELRESFIQSLAEEQMGTEEEVYKLYDII</sequence>
<dbReference type="Proteomes" id="UP000838821">
    <property type="component" value="Unassembled WGS sequence"/>
</dbReference>
<feature type="domain" description="Glycosyl transferase family 1" evidence="1">
    <location>
        <begin position="234"/>
        <end position="384"/>
    </location>
</feature>
<proteinExistence type="predicted"/>
<organism evidence="2 3">
    <name type="scientific">Paenibacillus allorhizoplanae</name>
    <dbReference type="NCBI Taxonomy" id="2905648"/>
    <lineage>
        <taxon>Bacteria</taxon>
        <taxon>Bacillati</taxon>
        <taxon>Bacillota</taxon>
        <taxon>Bacilli</taxon>
        <taxon>Bacillales</taxon>
        <taxon>Paenibacillaceae</taxon>
        <taxon>Paenibacillus</taxon>
    </lineage>
</organism>
<accession>A0ABN8GFF7</accession>